<accession>A0A168CHS8</accession>
<comment type="caution">
    <text evidence="3">The sequence shown here is derived from an EMBL/GenBank/DDBJ whole genome shotgun (WGS) entry which is preliminary data.</text>
</comment>
<dbReference type="OrthoDB" id="4927914at2759"/>
<dbReference type="Proteomes" id="UP000078544">
    <property type="component" value="Unassembled WGS sequence"/>
</dbReference>
<proteinExistence type="predicted"/>
<evidence type="ECO:0000256" key="1">
    <source>
        <dbReference type="SAM" id="MobiDB-lite"/>
    </source>
</evidence>
<protein>
    <submittedName>
        <fullName evidence="3">Uncharacterized protein</fullName>
    </submittedName>
</protein>
<feature type="region of interest" description="Disordered" evidence="1">
    <location>
        <begin position="44"/>
        <end position="63"/>
    </location>
</feature>
<keyword evidence="2" id="KW-0732">Signal</keyword>
<organism evidence="3 4">
    <name type="scientific">Moelleriella libera RCEF 2490</name>
    <dbReference type="NCBI Taxonomy" id="1081109"/>
    <lineage>
        <taxon>Eukaryota</taxon>
        <taxon>Fungi</taxon>
        <taxon>Dikarya</taxon>
        <taxon>Ascomycota</taxon>
        <taxon>Pezizomycotina</taxon>
        <taxon>Sordariomycetes</taxon>
        <taxon>Hypocreomycetidae</taxon>
        <taxon>Hypocreales</taxon>
        <taxon>Clavicipitaceae</taxon>
        <taxon>Moelleriella</taxon>
    </lineage>
</organism>
<feature type="chain" id="PRO_5007895943" evidence="2">
    <location>
        <begin position="22"/>
        <end position="256"/>
    </location>
</feature>
<evidence type="ECO:0000256" key="2">
    <source>
        <dbReference type="SAM" id="SignalP"/>
    </source>
</evidence>
<keyword evidence="4" id="KW-1185">Reference proteome</keyword>
<feature type="compositionally biased region" description="Pro residues" evidence="1">
    <location>
        <begin position="46"/>
        <end position="61"/>
    </location>
</feature>
<sequence>MIPSGTTVFALAGILSVGAAAFGTAPHPSRSSTTALDEAACVGAACPPPPPTTTPTSTPPPLDKRIVTVQLSSSRHEERAVREPKEKGSINCQLLLRQGGVNCARLSPKTCQLVRWLYAQKECAMSSGTGAKRCCDGADNLPFGAGVYYTGYMRACAPQYQLQRFDRPVFRDRKCTADYNCDGHMSQELCDMRRWESAGCRRRTQCQSDAEDQDKLSQCCSAAPRRPEGLHKQLFQSRFEAMCRHPSTTRKWGLRI</sequence>
<evidence type="ECO:0000313" key="3">
    <source>
        <dbReference type="EMBL" id="KZZ96619.1"/>
    </source>
</evidence>
<evidence type="ECO:0000313" key="4">
    <source>
        <dbReference type="Proteomes" id="UP000078544"/>
    </source>
</evidence>
<gene>
    <name evidence="3" type="ORF">AAL_03848</name>
</gene>
<name>A0A168CHS8_9HYPO</name>
<reference evidence="3 4" key="1">
    <citation type="journal article" date="2016" name="Genome Biol. Evol.">
        <title>Divergent and convergent evolution of fungal pathogenicity.</title>
        <authorList>
            <person name="Shang Y."/>
            <person name="Xiao G."/>
            <person name="Zheng P."/>
            <person name="Cen K."/>
            <person name="Zhan S."/>
            <person name="Wang C."/>
        </authorList>
    </citation>
    <scope>NUCLEOTIDE SEQUENCE [LARGE SCALE GENOMIC DNA]</scope>
    <source>
        <strain evidence="3 4">RCEF 2490</strain>
    </source>
</reference>
<dbReference type="AlphaFoldDB" id="A0A168CHS8"/>
<dbReference type="EMBL" id="AZGY01000007">
    <property type="protein sequence ID" value="KZZ96619.1"/>
    <property type="molecule type" value="Genomic_DNA"/>
</dbReference>
<feature type="signal peptide" evidence="2">
    <location>
        <begin position="1"/>
        <end position="21"/>
    </location>
</feature>